<dbReference type="RefSeq" id="WP_079637128.1">
    <property type="nucleotide sequence ID" value="NZ_FUYP01000002.1"/>
</dbReference>
<dbReference type="EMBL" id="FUYP01000002">
    <property type="protein sequence ID" value="SKB30113.1"/>
    <property type="molecule type" value="Genomic_DNA"/>
</dbReference>
<dbReference type="Proteomes" id="UP000190044">
    <property type="component" value="Unassembled WGS sequence"/>
</dbReference>
<dbReference type="InterPro" id="IPR043129">
    <property type="entry name" value="ATPase_NBD"/>
</dbReference>
<organism evidence="2 3">
    <name type="scientific">Sphingopyxis flava</name>
    <dbReference type="NCBI Taxonomy" id="1507287"/>
    <lineage>
        <taxon>Bacteria</taxon>
        <taxon>Pseudomonadati</taxon>
        <taxon>Pseudomonadota</taxon>
        <taxon>Alphaproteobacteria</taxon>
        <taxon>Sphingomonadales</taxon>
        <taxon>Sphingomonadaceae</taxon>
        <taxon>Sphingopyxis</taxon>
    </lineage>
</organism>
<sequence length="383" mass="39873">MTSTLVLWLPPLAALDGASMPAHIAWLRVDDGVVTDSGQDDGWVDSRGRPPRGTSGEGRLIVLAPAADVPVRWYHFPDASPAQAAAAARMEALKACLGAPADLHLVAGEPAAAGQAVPVAVTTHAAMAAWNAWLGTRGLEPSAIVPAGATVPPPEPDTLWTATVGREQVVRTQDRSYVSDPELDPLIAAGQAIVPLDAERMREALLLSLAAPPLDLLSGAWKPKRRWAVDPVLLLWAKRLLIALIAVSLAVPIVHAIRLGSDTRRADAAVVAMAKKAGVSAPDAEAAEAEIDRRLAAAGGGPLAFSVPASALYGAMQDTPGVTLKSLSHRTDGTLTTSLAAPRVEDLNRVLLALQARGYRVTAQPMAGSDGQQIANITIRAVP</sequence>
<dbReference type="SUPFAM" id="SSF53067">
    <property type="entry name" value="Actin-like ATPase domain"/>
    <property type="match status" value="1"/>
</dbReference>
<evidence type="ECO:0000256" key="1">
    <source>
        <dbReference type="SAM" id="MobiDB-lite"/>
    </source>
</evidence>
<proteinExistence type="predicted"/>
<dbReference type="InterPro" id="IPR007812">
    <property type="entry name" value="T2SS_protein-GspL"/>
</dbReference>
<reference evidence="3" key="1">
    <citation type="submission" date="2017-02" db="EMBL/GenBank/DDBJ databases">
        <authorList>
            <person name="Varghese N."/>
            <person name="Submissions S."/>
        </authorList>
    </citation>
    <scope>NUCLEOTIDE SEQUENCE [LARGE SCALE GENOMIC DNA]</scope>
    <source>
        <strain evidence="3">R11H</strain>
    </source>
</reference>
<dbReference type="GO" id="GO:0015628">
    <property type="term" value="P:protein secretion by the type II secretion system"/>
    <property type="evidence" value="ECO:0007669"/>
    <property type="project" value="InterPro"/>
</dbReference>
<evidence type="ECO:0000313" key="3">
    <source>
        <dbReference type="Proteomes" id="UP000190044"/>
    </source>
</evidence>
<protein>
    <submittedName>
        <fullName evidence="2">Type II secretion system protein L (GspL)</fullName>
    </submittedName>
</protein>
<dbReference type="GO" id="GO:0015627">
    <property type="term" value="C:type II protein secretion system complex"/>
    <property type="evidence" value="ECO:0007669"/>
    <property type="project" value="InterPro"/>
</dbReference>
<dbReference type="AlphaFoldDB" id="A0A1T5A620"/>
<dbReference type="Gene3D" id="3.30.420.380">
    <property type="match status" value="1"/>
</dbReference>
<dbReference type="NCBIfam" id="TIGR01709">
    <property type="entry name" value="typeII_sec_gspL"/>
    <property type="match status" value="1"/>
</dbReference>
<gene>
    <name evidence="2" type="ORF">SAMN06295937_1002232</name>
</gene>
<name>A0A1T5A620_9SPHN</name>
<accession>A0A1T5A620</accession>
<keyword evidence="3" id="KW-1185">Reference proteome</keyword>
<dbReference type="GO" id="GO:0009276">
    <property type="term" value="C:Gram-negative-bacterium-type cell wall"/>
    <property type="evidence" value="ECO:0007669"/>
    <property type="project" value="InterPro"/>
</dbReference>
<feature type="region of interest" description="Disordered" evidence="1">
    <location>
        <begin position="37"/>
        <end position="57"/>
    </location>
</feature>
<dbReference type="OrthoDB" id="7432052at2"/>
<evidence type="ECO:0000313" key="2">
    <source>
        <dbReference type="EMBL" id="SKB30113.1"/>
    </source>
</evidence>